<protein>
    <submittedName>
        <fullName evidence="1">Rna-directed dna polymerase from mobile element jockey-like</fullName>
    </submittedName>
</protein>
<dbReference type="PANTHER" id="PTHR33332">
    <property type="entry name" value="REVERSE TRANSCRIPTASE DOMAIN-CONTAINING PROTEIN"/>
    <property type="match status" value="1"/>
</dbReference>
<accession>A0A2I0UH47</accession>
<name>A0A2I0UH47_LIMLA</name>
<dbReference type="GO" id="GO:0003964">
    <property type="term" value="F:RNA-directed DNA polymerase activity"/>
    <property type="evidence" value="ECO:0007669"/>
    <property type="project" value="UniProtKB-KW"/>
</dbReference>
<organism evidence="1 2">
    <name type="scientific">Limosa lapponica baueri</name>
    <dbReference type="NCBI Taxonomy" id="1758121"/>
    <lineage>
        <taxon>Eukaryota</taxon>
        <taxon>Metazoa</taxon>
        <taxon>Chordata</taxon>
        <taxon>Craniata</taxon>
        <taxon>Vertebrata</taxon>
        <taxon>Euteleostomi</taxon>
        <taxon>Archelosauria</taxon>
        <taxon>Archosauria</taxon>
        <taxon>Dinosauria</taxon>
        <taxon>Saurischia</taxon>
        <taxon>Theropoda</taxon>
        <taxon>Coelurosauria</taxon>
        <taxon>Aves</taxon>
        <taxon>Neognathae</taxon>
        <taxon>Neoaves</taxon>
        <taxon>Charadriiformes</taxon>
        <taxon>Scolopacidae</taxon>
        <taxon>Limosa</taxon>
    </lineage>
</organism>
<dbReference type="AlphaFoldDB" id="A0A2I0UH47"/>
<keyword evidence="1" id="KW-0695">RNA-directed DNA polymerase</keyword>
<keyword evidence="2" id="KW-1185">Reference proteome</keyword>
<dbReference type="EMBL" id="KZ505763">
    <property type="protein sequence ID" value="PKU45375.1"/>
    <property type="molecule type" value="Genomic_DNA"/>
</dbReference>
<keyword evidence="1" id="KW-0548">Nucleotidyltransferase</keyword>
<gene>
    <name evidence="1" type="ORF">llap_4319</name>
</gene>
<reference evidence="2" key="2">
    <citation type="submission" date="2017-12" db="EMBL/GenBank/DDBJ databases">
        <title>Genome sequence of the Bar-tailed Godwit (Limosa lapponica baueri).</title>
        <authorList>
            <person name="Lima N.C.B."/>
            <person name="Parody-Merino A.M."/>
            <person name="Battley P.F."/>
            <person name="Fidler A.E."/>
            <person name="Prosdocimi F."/>
        </authorList>
    </citation>
    <scope>NUCLEOTIDE SEQUENCE [LARGE SCALE GENOMIC DNA]</scope>
</reference>
<reference evidence="2" key="1">
    <citation type="submission" date="2017-11" db="EMBL/GenBank/DDBJ databases">
        <authorList>
            <person name="Lima N.C."/>
            <person name="Parody-Merino A.M."/>
            <person name="Battley P.F."/>
            <person name="Fidler A.E."/>
            <person name="Prosdocimi F."/>
        </authorList>
    </citation>
    <scope>NUCLEOTIDE SEQUENCE [LARGE SCALE GENOMIC DNA]</scope>
</reference>
<evidence type="ECO:0000313" key="2">
    <source>
        <dbReference type="Proteomes" id="UP000233556"/>
    </source>
</evidence>
<proteinExistence type="predicted"/>
<evidence type="ECO:0000313" key="1">
    <source>
        <dbReference type="EMBL" id="PKU45375.1"/>
    </source>
</evidence>
<dbReference type="OrthoDB" id="9395155at2759"/>
<dbReference type="Proteomes" id="UP000233556">
    <property type="component" value="Unassembled WGS sequence"/>
</dbReference>
<keyword evidence="1" id="KW-0808">Transferase</keyword>
<sequence length="175" mass="20035">MTGRCLRITESQNLISFYDHVTCLLNVVKAVDIVYLDFGKAFDTIPHNVLLEKLVNHGIDKCTLHWVKNWLDGCAQRVVINGMKSNKGIECTHSKFAGDTKLGGTVHLLEGWKALQRDLDRLDQWAKANGMKFNKAKYWVLHFGHNNPRTLATFECLPAHWDGPFMSLEELTFEY</sequence>